<reference evidence="1 2" key="1">
    <citation type="journal article" date="2019" name="PLoS Biol.">
        <title>Sex chromosomes control vertical transmission of feminizing Wolbachia symbionts in an isopod.</title>
        <authorList>
            <person name="Becking T."/>
            <person name="Chebbi M.A."/>
            <person name="Giraud I."/>
            <person name="Moumen B."/>
            <person name="Laverre T."/>
            <person name="Caubet Y."/>
            <person name="Peccoud J."/>
            <person name="Gilbert C."/>
            <person name="Cordaux R."/>
        </authorList>
    </citation>
    <scope>NUCLEOTIDE SEQUENCE [LARGE SCALE GENOMIC DNA]</scope>
    <source>
        <strain evidence="1">ANa2</strain>
        <tissue evidence="1">Whole body excluding digestive tract and cuticle</tissue>
    </source>
</reference>
<dbReference type="EMBL" id="SEYY01005516">
    <property type="protein sequence ID" value="KAB7503261.1"/>
    <property type="molecule type" value="Genomic_DNA"/>
</dbReference>
<feature type="non-terminal residue" evidence="1">
    <location>
        <position position="50"/>
    </location>
</feature>
<dbReference type="Proteomes" id="UP000326759">
    <property type="component" value="Unassembled WGS sequence"/>
</dbReference>
<comment type="caution">
    <text evidence="1">The sequence shown here is derived from an EMBL/GenBank/DDBJ whole genome shotgun (WGS) entry which is preliminary data.</text>
</comment>
<gene>
    <name evidence="1" type="ORF">Anas_10292</name>
</gene>
<evidence type="ECO:0000313" key="1">
    <source>
        <dbReference type="EMBL" id="KAB7503261.1"/>
    </source>
</evidence>
<dbReference type="AlphaFoldDB" id="A0A5N5T9H6"/>
<organism evidence="1 2">
    <name type="scientific">Armadillidium nasatum</name>
    <dbReference type="NCBI Taxonomy" id="96803"/>
    <lineage>
        <taxon>Eukaryota</taxon>
        <taxon>Metazoa</taxon>
        <taxon>Ecdysozoa</taxon>
        <taxon>Arthropoda</taxon>
        <taxon>Crustacea</taxon>
        <taxon>Multicrustacea</taxon>
        <taxon>Malacostraca</taxon>
        <taxon>Eumalacostraca</taxon>
        <taxon>Peracarida</taxon>
        <taxon>Isopoda</taxon>
        <taxon>Oniscidea</taxon>
        <taxon>Crinocheta</taxon>
        <taxon>Armadillidiidae</taxon>
        <taxon>Armadillidium</taxon>
    </lineage>
</organism>
<evidence type="ECO:0000313" key="2">
    <source>
        <dbReference type="Proteomes" id="UP000326759"/>
    </source>
</evidence>
<protein>
    <submittedName>
        <fullName evidence="1">Uncharacterized protein</fullName>
    </submittedName>
</protein>
<sequence length="50" mass="5714">MNHWVICKKKLANKIKICKSIARYSVITMEEMPLAAPIIAEETPQNISEK</sequence>
<proteinExistence type="predicted"/>
<name>A0A5N5T9H6_9CRUS</name>
<keyword evidence="2" id="KW-1185">Reference proteome</keyword>
<accession>A0A5N5T9H6</accession>